<gene>
    <name evidence="6" type="ORF">F0919_13605</name>
</gene>
<name>A0A5M6CGL3_9BACT</name>
<dbReference type="AlphaFoldDB" id="A0A5M6CGL3"/>
<comment type="subcellular location">
    <subcellularLocation>
        <location evidence="1">Membrane</location>
        <topology evidence="1">Multi-pass membrane protein</topology>
    </subcellularLocation>
</comment>
<keyword evidence="7" id="KW-1185">Reference proteome</keyword>
<dbReference type="RefSeq" id="WP_150033317.1">
    <property type="nucleotide sequence ID" value="NZ_VWSH01000003.1"/>
</dbReference>
<dbReference type="EMBL" id="VWSH01000003">
    <property type="protein sequence ID" value="KAA5533570.1"/>
    <property type="molecule type" value="Genomic_DNA"/>
</dbReference>
<keyword evidence="2 5" id="KW-0812">Transmembrane</keyword>
<proteinExistence type="predicted"/>
<feature type="transmembrane region" description="Helical" evidence="5">
    <location>
        <begin position="97"/>
        <end position="114"/>
    </location>
</feature>
<feature type="transmembrane region" description="Helical" evidence="5">
    <location>
        <begin position="7"/>
        <end position="28"/>
    </location>
</feature>
<dbReference type="Proteomes" id="UP000323632">
    <property type="component" value="Unassembled WGS sequence"/>
</dbReference>
<reference evidence="6 7" key="1">
    <citation type="submission" date="2019-09" db="EMBL/GenBank/DDBJ databases">
        <title>Genome sequence and assembly of Taibaiella sp.</title>
        <authorList>
            <person name="Chhetri G."/>
        </authorList>
    </citation>
    <scope>NUCLEOTIDE SEQUENCE [LARGE SCALE GENOMIC DNA]</scope>
    <source>
        <strain evidence="6 7">KVB11</strain>
    </source>
</reference>
<dbReference type="Pfam" id="PF13564">
    <property type="entry name" value="DoxX_2"/>
    <property type="match status" value="1"/>
</dbReference>
<comment type="caution">
    <text evidence="6">The sequence shown here is derived from an EMBL/GenBank/DDBJ whole genome shotgun (WGS) entry which is preliminary data.</text>
</comment>
<dbReference type="GO" id="GO:0016020">
    <property type="term" value="C:membrane"/>
    <property type="evidence" value="ECO:0007669"/>
    <property type="project" value="UniProtKB-SubCell"/>
</dbReference>
<feature type="transmembrane region" description="Helical" evidence="5">
    <location>
        <begin position="48"/>
        <end position="68"/>
    </location>
</feature>
<keyword evidence="4 5" id="KW-0472">Membrane</keyword>
<evidence type="ECO:0000313" key="7">
    <source>
        <dbReference type="Proteomes" id="UP000323632"/>
    </source>
</evidence>
<feature type="transmembrane region" description="Helical" evidence="5">
    <location>
        <begin position="73"/>
        <end position="91"/>
    </location>
</feature>
<evidence type="ECO:0000256" key="3">
    <source>
        <dbReference type="ARBA" id="ARBA00022989"/>
    </source>
</evidence>
<evidence type="ECO:0000313" key="6">
    <source>
        <dbReference type="EMBL" id="KAA5533570.1"/>
    </source>
</evidence>
<keyword evidence="3 5" id="KW-1133">Transmembrane helix</keyword>
<evidence type="ECO:0000256" key="5">
    <source>
        <dbReference type="SAM" id="Phobius"/>
    </source>
</evidence>
<evidence type="ECO:0000256" key="4">
    <source>
        <dbReference type="ARBA" id="ARBA00023136"/>
    </source>
</evidence>
<sequence>MRIVKIIVCILFGAMFVFAGTNKLFNYMPPPKDMPPEQMEMFSAMVKLRWLIPLLGVTETLGGILFAIPKTRAFGAVFIFPIMVGILLHHLVNLPPANLVMPAILMLINLWMIGDNWNKYKPMIN</sequence>
<evidence type="ECO:0000256" key="2">
    <source>
        <dbReference type="ARBA" id="ARBA00022692"/>
    </source>
</evidence>
<protein>
    <submittedName>
        <fullName evidence="6">DoxX family protein</fullName>
    </submittedName>
</protein>
<dbReference type="InterPro" id="IPR032808">
    <property type="entry name" value="DoxX"/>
</dbReference>
<evidence type="ECO:0000256" key="1">
    <source>
        <dbReference type="ARBA" id="ARBA00004141"/>
    </source>
</evidence>
<organism evidence="6 7">
    <name type="scientific">Taibaiella lutea</name>
    <dbReference type="NCBI Taxonomy" id="2608001"/>
    <lineage>
        <taxon>Bacteria</taxon>
        <taxon>Pseudomonadati</taxon>
        <taxon>Bacteroidota</taxon>
        <taxon>Chitinophagia</taxon>
        <taxon>Chitinophagales</taxon>
        <taxon>Chitinophagaceae</taxon>
        <taxon>Taibaiella</taxon>
    </lineage>
</organism>
<accession>A0A5M6CGL3</accession>